<sequence>MKRTPPRLRESAVGLPLISQTLRIIEGPHGENEKNVTQRHKPRPAANNSQELSTNSHYLDILEMLNNIQIQLSEQKNKNYEIRIQLKQLQEKNHHLFHRHVRSLNIYIKECNTR</sequence>
<dbReference type="Proteomes" id="UP000283383">
    <property type="component" value="Unassembled WGS sequence"/>
</dbReference>
<gene>
    <name evidence="2" type="ORF">GcM3_016027</name>
</gene>
<reference evidence="2 3" key="1">
    <citation type="journal article" date="2018" name="BMC Genomics">
        <title>Comparative genome analyses reveal sequence features reflecting distinct modes of host-adaptation between dicot and monocot powdery mildew.</title>
        <authorList>
            <person name="Wu Y."/>
            <person name="Ma X."/>
            <person name="Pan Z."/>
            <person name="Kale S.D."/>
            <person name="Song Y."/>
            <person name="King H."/>
            <person name="Zhang Q."/>
            <person name="Presley C."/>
            <person name="Deng X."/>
            <person name="Wei C.I."/>
            <person name="Xiao S."/>
        </authorList>
    </citation>
    <scope>NUCLEOTIDE SEQUENCE [LARGE SCALE GENOMIC DNA]</scope>
    <source>
        <strain evidence="2">UMSG3</strain>
    </source>
</reference>
<dbReference type="AlphaFoldDB" id="A0A420J8P6"/>
<feature type="compositionally biased region" description="Basic and acidic residues" evidence="1">
    <location>
        <begin position="26"/>
        <end position="36"/>
    </location>
</feature>
<evidence type="ECO:0000313" key="2">
    <source>
        <dbReference type="EMBL" id="RKF83170.1"/>
    </source>
</evidence>
<protein>
    <submittedName>
        <fullName evidence="2">Uncharacterized protein</fullName>
    </submittedName>
</protein>
<organism evidence="2 3">
    <name type="scientific">Golovinomyces cichoracearum</name>
    <dbReference type="NCBI Taxonomy" id="62708"/>
    <lineage>
        <taxon>Eukaryota</taxon>
        <taxon>Fungi</taxon>
        <taxon>Dikarya</taxon>
        <taxon>Ascomycota</taxon>
        <taxon>Pezizomycotina</taxon>
        <taxon>Leotiomycetes</taxon>
        <taxon>Erysiphales</taxon>
        <taxon>Erysiphaceae</taxon>
        <taxon>Golovinomyces</taxon>
    </lineage>
</organism>
<accession>A0A420J8P6</accession>
<comment type="caution">
    <text evidence="2">The sequence shown here is derived from an EMBL/GenBank/DDBJ whole genome shotgun (WGS) entry which is preliminary data.</text>
</comment>
<keyword evidence="3" id="KW-1185">Reference proteome</keyword>
<evidence type="ECO:0000256" key="1">
    <source>
        <dbReference type="SAM" id="MobiDB-lite"/>
    </source>
</evidence>
<evidence type="ECO:0000313" key="3">
    <source>
        <dbReference type="Proteomes" id="UP000283383"/>
    </source>
</evidence>
<proteinExistence type="predicted"/>
<name>A0A420J8P6_9PEZI</name>
<feature type="region of interest" description="Disordered" evidence="1">
    <location>
        <begin position="24"/>
        <end position="53"/>
    </location>
</feature>
<dbReference type="EMBL" id="MCBQ01001625">
    <property type="protein sequence ID" value="RKF83170.1"/>
    <property type="molecule type" value="Genomic_DNA"/>
</dbReference>